<accession>A0AAD5C225</accession>
<dbReference type="InterPro" id="IPR039312">
    <property type="entry name" value="ZPR"/>
</dbReference>
<dbReference type="EMBL" id="JAMZMK010009993">
    <property type="protein sequence ID" value="KAI7733439.1"/>
    <property type="molecule type" value="Genomic_DNA"/>
</dbReference>
<sequence>VGPREVVVKHMCFQTSKENLYHPSSLTPHKGIQKSSFDFHHLQRKKVMGRKTPRNKTRVLFMMLKRKMTMKNLKLYIENQGIIEENERLRRKAFVLHQENQLLLSQLQNVNN</sequence>
<organism evidence="1 2">
    <name type="scientific">Ambrosia artemisiifolia</name>
    <name type="common">Common ragweed</name>
    <dbReference type="NCBI Taxonomy" id="4212"/>
    <lineage>
        <taxon>Eukaryota</taxon>
        <taxon>Viridiplantae</taxon>
        <taxon>Streptophyta</taxon>
        <taxon>Embryophyta</taxon>
        <taxon>Tracheophyta</taxon>
        <taxon>Spermatophyta</taxon>
        <taxon>Magnoliopsida</taxon>
        <taxon>eudicotyledons</taxon>
        <taxon>Gunneridae</taxon>
        <taxon>Pentapetalae</taxon>
        <taxon>asterids</taxon>
        <taxon>campanulids</taxon>
        <taxon>Asterales</taxon>
        <taxon>Asteraceae</taxon>
        <taxon>Asteroideae</taxon>
        <taxon>Heliantheae alliance</taxon>
        <taxon>Heliantheae</taxon>
        <taxon>Ambrosia</taxon>
    </lineage>
</organism>
<dbReference type="Proteomes" id="UP001206925">
    <property type="component" value="Unassembled WGS sequence"/>
</dbReference>
<protein>
    <submittedName>
        <fullName evidence="1">Uncharacterized protein</fullName>
    </submittedName>
</protein>
<comment type="caution">
    <text evidence="1">The sequence shown here is derived from an EMBL/GenBank/DDBJ whole genome shotgun (WGS) entry which is preliminary data.</text>
</comment>
<reference evidence="1" key="1">
    <citation type="submission" date="2022-06" db="EMBL/GenBank/DDBJ databases">
        <title>Uncovering the hologenomic basis of an extraordinary plant invasion.</title>
        <authorList>
            <person name="Bieker V.C."/>
            <person name="Martin M.D."/>
            <person name="Gilbert T."/>
            <person name="Hodgins K."/>
            <person name="Battlay P."/>
            <person name="Petersen B."/>
            <person name="Wilson J."/>
        </authorList>
    </citation>
    <scope>NUCLEOTIDE SEQUENCE</scope>
    <source>
        <strain evidence="1">AA19_3_7</strain>
        <tissue evidence="1">Leaf</tissue>
    </source>
</reference>
<evidence type="ECO:0000313" key="2">
    <source>
        <dbReference type="Proteomes" id="UP001206925"/>
    </source>
</evidence>
<gene>
    <name evidence="1" type="ORF">M8C21_006466</name>
</gene>
<evidence type="ECO:0000313" key="1">
    <source>
        <dbReference type="EMBL" id="KAI7733439.1"/>
    </source>
</evidence>
<dbReference type="PANTHER" id="PTHR33601">
    <property type="entry name" value="PROTEIN LITTLE ZIPPER 4"/>
    <property type="match status" value="1"/>
</dbReference>
<keyword evidence="2" id="KW-1185">Reference proteome</keyword>
<name>A0AAD5C225_AMBAR</name>
<dbReference type="AlphaFoldDB" id="A0AAD5C225"/>
<proteinExistence type="predicted"/>
<feature type="non-terminal residue" evidence="1">
    <location>
        <position position="1"/>
    </location>
</feature>
<dbReference type="PANTHER" id="PTHR33601:SF22">
    <property type="entry name" value="PROTEIN LITTLE ZIPPER 1"/>
    <property type="match status" value="1"/>
</dbReference>